<dbReference type="Pfam" id="PF03443">
    <property type="entry name" value="AA9"/>
    <property type="match status" value="1"/>
</dbReference>
<keyword evidence="1" id="KW-1015">Disulfide bond</keyword>
<comment type="subcellular location">
    <subcellularLocation>
        <location evidence="1">Secreted</location>
    </subcellularLocation>
</comment>
<comment type="catalytic activity">
    <reaction evidence="1">
        <text>[(1-&gt;4)-beta-D-glucosyl]n+m + reduced acceptor + O2 = 4-dehydro-beta-D-glucosyl-[(1-&gt;4)-beta-D-glucosyl]n-1 + [(1-&gt;4)-beta-D-glucosyl]m + acceptor + H2O.</text>
        <dbReference type="EC" id="1.14.99.56"/>
    </reaction>
</comment>
<proteinExistence type="predicted"/>
<comment type="caution">
    <text evidence="4">The sequence shown here is derived from an EMBL/GenBank/DDBJ whole genome shotgun (WGS) entry which is preliminary data.</text>
</comment>
<dbReference type="OrthoDB" id="4849160at2759"/>
<dbReference type="InterPro" id="IPR005103">
    <property type="entry name" value="AA9_LPMO"/>
</dbReference>
<dbReference type="Proteomes" id="UP000565441">
    <property type="component" value="Unassembled WGS sequence"/>
</dbReference>
<reference evidence="4 5" key="1">
    <citation type="journal article" date="2020" name="ISME J.">
        <title>Uncovering the hidden diversity of litter-decomposition mechanisms in mushroom-forming fungi.</title>
        <authorList>
            <person name="Floudas D."/>
            <person name="Bentzer J."/>
            <person name="Ahren D."/>
            <person name="Johansson T."/>
            <person name="Persson P."/>
            <person name="Tunlid A."/>
        </authorList>
    </citation>
    <scope>NUCLEOTIDE SEQUENCE [LARGE SCALE GENOMIC DNA]</scope>
    <source>
        <strain evidence="4 5">CBS 661.87</strain>
    </source>
</reference>
<dbReference type="GO" id="GO:0030248">
    <property type="term" value="F:cellulose binding"/>
    <property type="evidence" value="ECO:0007669"/>
    <property type="project" value="UniProtKB-UniRule"/>
</dbReference>
<comment type="domain">
    <text evidence="1">Has a modular structure: an endo-beta-1,4-glucanase catalytic module at the N-terminus, a linker rich in serines and threonines, and a C-terminal carbohydrate-binding module (CBM).</text>
</comment>
<accession>A0A8H5H9P1</accession>
<keyword evidence="1" id="KW-0119">Carbohydrate metabolism</keyword>
<keyword evidence="1" id="KW-0624">Polysaccharide degradation</keyword>
<dbReference type="EMBL" id="JAACJP010000017">
    <property type="protein sequence ID" value="KAF5379195.1"/>
    <property type="molecule type" value="Genomic_DNA"/>
</dbReference>
<dbReference type="AlphaFoldDB" id="A0A8H5H9P1"/>
<dbReference type="EC" id="1.14.99.56" evidence="1"/>
<keyword evidence="5" id="KW-1185">Reference proteome</keyword>
<feature type="compositionally biased region" description="Polar residues" evidence="2">
    <location>
        <begin position="1"/>
        <end position="23"/>
    </location>
</feature>
<keyword evidence="1" id="KW-0964">Secreted</keyword>
<dbReference type="GO" id="GO:0005576">
    <property type="term" value="C:extracellular region"/>
    <property type="evidence" value="ECO:0007669"/>
    <property type="project" value="UniProtKB-SubCell"/>
</dbReference>
<feature type="domain" description="Auxiliary Activity family 9 catalytic" evidence="3">
    <location>
        <begin position="45"/>
        <end position="94"/>
    </location>
</feature>
<name>A0A8H5H9P1_9AGAR</name>
<protein>
    <recommendedName>
        <fullName evidence="1">AA9 family lytic polysaccharide monooxygenase</fullName>
        <ecNumber evidence="1">1.14.99.56</ecNumber>
    </recommendedName>
    <alternativeName>
        <fullName evidence="1">Endo-beta-1,4-glucanase</fullName>
    </alternativeName>
    <alternativeName>
        <fullName evidence="1">Glycosyl hydrolase 61 family protein</fullName>
    </alternativeName>
</protein>
<sequence length="129" mass="13829">MLSSTRSMTSAPSTVLTTPSSTADSRRRMGPSENHVPASVTLAIRTLAARNFFIRHEILALHLAYSPGGAEFYPPCAQLHIGDAQTATPMGLHGARRPQTPNRRAGIPKSVFPTAHPLLAKVPLRGEIP</sequence>
<keyword evidence="1" id="KW-0136">Cellulose degradation</keyword>
<dbReference type="GO" id="GO:0030245">
    <property type="term" value="P:cellulose catabolic process"/>
    <property type="evidence" value="ECO:0007669"/>
    <property type="project" value="UniProtKB-UniRule"/>
</dbReference>
<comment type="function">
    <text evidence="1">Lytic polysaccharide monooxygenase (LMPO) that depolymerizes crystalline and amorphous polysaccharides via the oxidation of scissile alpha- or beta-(1-4)-glycosidic bonds, yielding C1 and/or C4 oxidation products. Catalysis by LPMOs requires the reduction of the active-site copper from Cu(II) to Cu(I) by a reducing agent and H(2)O(2) or O(2) as a cosubstrate.</text>
</comment>
<dbReference type="Gene3D" id="2.70.50.70">
    <property type="match status" value="1"/>
</dbReference>
<evidence type="ECO:0000259" key="3">
    <source>
        <dbReference type="Pfam" id="PF03443"/>
    </source>
</evidence>
<evidence type="ECO:0000256" key="2">
    <source>
        <dbReference type="SAM" id="MobiDB-lite"/>
    </source>
</evidence>
<evidence type="ECO:0000256" key="1">
    <source>
        <dbReference type="RuleBase" id="RU368122"/>
    </source>
</evidence>
<evidence type="ECO:0000313" key="5">
    <source>
        <dbReference type="Proteomes" id="UP000565441"/>
    </source>
</evidence>
<evidence type="ECO:0000313" key="4">
    <source>
        <dbReference type="EMBL" id="KAF5379195.1"/>
    </source>
</evidence>
<feature type="region of interest" description="Disordered" evidence="2">
    <location>
        <begin position="1"/>
        <end position="34"/>
    </location>
</feature>
<gene>
    <name evidence="4" type="ORF">D9615_005902</name>
</gene>
<dbReference type="GO" id="GO:0008810">
    <property type="term" value="F:cellulase activity"/>
    <property type="evidence" value="ECO:0007669"/>
    <property type="project" value="UniProtKB-UniRule"/>
</dbReference>
<organism evidence="4 5">
    <name type="scientific">Tricholomella constricta</name>
    <dbReference type="NCBI Taxonomy" id="117010"/>
    <lineage>
        <taxon>Eukaryota</taxon>
        <taxon>Fungi</taxon>
        <taxon>Dikarya</taxon>
        <taxon>Basidiomycota</taxon>
        <taxon>Agaricomycotina</taxon>
        <taxon>Agaricomycetes</taxon>
        <taxon>Agaricomycetidae</taxon>
        <taxon>Agaricales</taxon>
        <taxon>Tricholomatineae</taxon>
        <taxon>Lyophyllaceae</taxon>
        <taxon>Tricholomella</taxon>
    </lineage>
</organism>